<dbReference type="SUPFAM" id="SSF49899">
    <property type="entry name" value="Concanavalin A-like lectins/glucanases"/>
    <property type="match status" value="1"/>
</dbReference>
<dbReference type="Gene3D" id="2.60.120.200">
    <property type="match status" value="1"/>
</dbReference>
<dbReference type="InterPro" id="IPR046540">
    <property type="entry name" value="DMFA2_C"/>
</dbReference>
<sequence>MTRSRIGIRGYTDTPSVAPGETVSFHLSADRAGQADVRLVRLQHGDPDPSGPGIRITPVPAEVDGVVDVAPRFTQHGSFVTVDDSRGALAGAQGLTVHCFLWPTTPAKEHQGIIGRWSEAERSGWALTIEDGRPTFTVGDGETTVSVTGAPVFPEVWYSVTARFDPATRQVTLHQRSVVNSVNSRLSTIVDLDTDADAAATCTVSPAAPAVPLVMAGLSAGAPTPERVVGAYNGKIDSPAVWDRPLDDADVARLATGEDMSVPASARWDFAAGITKAGIADDVARDISGNGLDGRLVNQPDQAMTGWNWTGEEEHFVHAPEQYGALWFHEDSLADCAWPVTTTWTVPEGMRSGAYALEVTTEDGNEDHVTFFVIPPRGTAENKILLLVPTFSYLAYANSQVMQNAVIGQSVMGVLTTLDDLDLELHESRYGYGLSTYDYHADGRGVQYSSWRRPILNMRPKYRHEFGSVWQFPADLHLIDWLESNDFGYDIATDHELAAEGHALLARYNVVITGTHPEYYSGRMLDAWEAYLAGGGRGMYLAGNGFYWTATQHPAKPWLIEVRKGETGDQAWRGRPGELFHSTTGVRGGLWRMKGRAPQKLFGTGYGAHGLDRSTGYLQLPDARDKRASFVMEGIDPDEIIGHFGLVNNGASGLEMDRIDYALGTPPNVLLLASSRGHSANAMMVPEEQYFSHAGMNGREDPLVRADIVVFTTKNGGAQFSTSSMAWCGSLSHNGYDNNVSRMTANVLRRFAQDGPIEPID</sequence>
<organism evidence="2 3">
    <name type="scientific">Microtetraspora glauca</name>
    <dbReference type="NCBI Taxonomy" id="1996"/>
    <lineage>
        <taxon>Bacteria</taxon>
        <taxon>Bacillati</taxon>
        <taxon>Actinomycetota</taxon>
        <taxon>Actinomycetes</taxon>
        <taxon>Streptosporangiales</taxon>
        <taxon>Streptosporangiaceae</taxon>
        <taxon>Microtetraspora</taxon>
    </lineage>
</organism>
<evidence type="ECO:0000313" key="3">
    <source>
        <dbReference type="Proteomes" id="UP001551675"/>
    </source>
</evidence>
<evidence type="ECO:0000259" key="1">
    <source>
        <dbReference type="Pfam" id="PF20254"/>
    </source>
</evidence>
<dbReference type="EMBL" id="JBFALK010000021">
    <property type="protein sequence ID" value="MEV0973321.1"/>
    <property type="molecule type" value="Genomic_DNA"/>
</dbReference>
<comment type="caution">
    <text evidence="2">The sequence shown here is derived from an EMBL/GenBank/DDBJ whole genome shotgun (WGS) entry which is preliminary data.</text>
</comment>
<feature type="domain" description="N,N-dimethylformamidase beta subunit-like C-terminal" evidence="1">
    <location>
        <begin position="303"/>
        <end position="738"/>
    </location>
</feature>
<proteinExistence type="predicted"/>
<gene>
    <name evidence="2" type="ORF">AB0I59_32365</name>
</gene>
<dbReference type="RefSeq" id="WP_358138897.1">
    <property type="nucleotide sequence ID" value="NZ_JBFALK010000021.1"/>
</dbReference>
<dbReference type="InterPro" id="IPR013320">
    <property type="entry name" value="ConA-like_dom_sf"/>
</dbReference>
<name>A0ABV3GPH9_MICGL</name>
<evidence type="ECO:0000313" key="2">
    <source>
        <dbReference type="EMBL" id="MEV0973321.1"/>
    </source>
</evidence>
<dbReference type="Proteomes" id="UP001551675">
    <property type="component" value="Unassembled WGS sequence"/>
</dbReference>
<accession>A0ABV3GPH9</accession>
<dbReference type="Pfam" id="PF20254">
    <property type="entry name" value="DMFA2_C"/>
    <property type="match status" value="1"/>
</dbReference>
<protein>
    <submittedName>
        <fullName evidence="2">N,N-dimethylformamidase beta subunit family domain-containing protein</fullName>
    </submittedName>
</protein>
<reference evidence="2 3" key="1">
    <citation type="submission" date="2024-06" db="EMBL/GenBank/DDBJ databases">
        <title>The Natural Products Discovery Center: Release of the First 8490 Sequenced Strains for Exploring Actinobacteria Biosynthetic Diversity.</title>
        <authorList>
            <person name="Kalkreuter E."/>
            <person name="Kautsar S.A."/>
            <person name="Yang D."/>
            <person name="Bader C.D."/>
            <person name="Teijaro C.N."/>
            <person name="Fluegel L."/>
            <person name="Davis C.M."/>
            <person name="Simpson J.R."/>
            <person name="Lauterbach L."/>
            <person name="Steele A.D."/>
            <person name="Gui C."/>
            <person name="Meng S."/>
            <person name="Li G."/>
            <person name="Viehrig K."/>
            <person name="Ye F."/>
            <person name="Su P."/>
            <person name="Kiefer A.F."/>
            <person name="Nichols A."/>
            <person name="Cepeda A.J."/>
            <person name="Yan W."/>
            <person name="Fan B."/>
            <person name="Jiang Y."/>
            <person name="Adhikari A."/>
            <person name="Zheng C.-J."/>
            <person name="Schuster L."/>
            <person name="Cowan T.M."/>
            <person name="Smanski M.J."/>
            <person name="Chevrette M.G."/>
            <person name="De Carvalho L.P.S."/>
            <person name="Shen B."/>
        </authorList>
    </citation>
    <scope>NUCLEOTIDE SEQUENCE [LARGE SCALE GENOMIC DNA]</scope>
    <source>
        <strain evidence="2 3">NPDC050100</strain>
    </source>
</reference>
<keyword evidence="3" id="KW-1185">Reference proteome</keyword>